<evidence type="ECO:0000256" key="1">
    <source>
        <dbReference type="ARBA" id="ARBA00006738"/>
    </source>
</evidence>
<sequence>MARLAGVKGAQAEDRAAAFLSGLGRVVLARNYRIPGGEIDVVSREPGGTLVFTEVRQRRSARFGSAAESVTPRKLALMHRAALTYLTRELGRDDLPCRLEVLTIDGSAGDGTLSLHAVE</sequence>
<dbReference type="InterPro" id="IPR011856">
    <property type="entry name" value="tRNA_endonuc-like_dom_sf"/>
</dbReference>
<gene>
    <name evidence="3" type="ORF">GLX28_12390</name>
</gene>
<dbReference type="GO" id="GO:0003676">
    <property type="term" value="F:nucleic acid binding"/>
    <property type="evidence" value="ECO:0007669"/>
    <property type="project" value="InterPro"/>
</dbReference>
<proteinExistence type="inferred from homology"/>
<keyword evidence="4" id="KW-1185">Reference proteome</keyword>
<dbReference type="PANTHER" id="PTHR34039">
    <property type="entry name" value="UPF0102 PROTEIN YRAN"/>
    <property type="match status" value="1"/>
</dbReference>
<evidence type="ECO:0000256" key="2">
    <source>
        <dbReference type="HAMAP-Rule" id="MF_00048"/>
    </source>
</evidence>
<dbReference type="AlphaFoldDB" id="A0A6I4YKB7"/>
<dbReference type="InterPro" id="IPR003509">
    <property type="entry name" value="UPF0102_YraN-like"/>
</dbReference>
<dbReference type="CDD" id="cd20736">
    <property type="entry name" value="PoNe_Nuclease"/>
    <property type="match status" value="1"/>
</dbReference>
<dbReference type="HAMAP" id="MF_00048">
    <property type="entry name" value="UPF0102"/>
    <property type="match status" value="1"/>
</dbReference>
<dbReference type="NCBIfam" id="NF009150">
    <property type="entry name" value="PRK12497.1-3"/>
    <property type="match status" value="1"/>
</dbReference>
<dbReference type="SUPFAM" id="SSF52980">
    <property type="entry name" value="Restriction endonuclease-like"/>
    <property type="match status" value="1"/>
</dbReference>
<reference evidence="3 4" key="1">
    <citation type="submission" date="2019-11" db="EMBL/GenBank/DDBJ databases">
        <title>Genome sequence of Deinococcus xianganensis Y35, AI-2 producing algicidal bacterium, isolated from lake water.</title>
        <authorList>
            <person name="Li Y."/>
        </authorList>
    </citation>
    <scope>NUCLEOTIDE SEQUENCE [LARGE SCALE GENOMIC DNA]</scope>
    <source>
        <strain evidence="3 4">Y35</strain>
    </source>
</reference>
<dbReference type="InterPro" id="IPR011335">
    <property type="entry name" value="Restrct_endonuc-II-like"/>
</dbReference>
<comment type="caution">
    <text evidence="3">The sequence shown here is derived from an EMBL/GenBank/DDBJ whole genome shotgun (WGS) entry which is preliminary data.</text>
</comment>
<name>A0A6I4YKB7_9DEIO</name>
<dbReference type="Proteomes" id="UP000430519">
    <property type="component" value="Unassembled WGS sequence"/>
</dbReference>
<dbReference type="Pfam" id="PF02021">
    <property type="entry name" value="UPF0102"/>
    <property type="match status" value="1"/>
</dbReference>
<protein>
    <recommendedName>
        <fullName evidence="2">UPF0102 protein GLX28_12390</fullName>
    </recommendedName>
</protein>
<dbReference type="Gene3D" id="3.40.1350.10">
    <property type="match status" value="1"/>
</dbReference>
<accession>A0A6I4YKB7</accession>
<evidence type="ECO:0000313" key="4">
    <source>
        <dbReference type="Proteomes" id="UP000430519"/>
    </source>
</evidence>
<comment type="similarity">
    <text evidence="1 2">Belongs to the UPF0102 family.</text>
</comment>
<evidence type="ECO:0000313" key="3">
    <source>
        <dbReference type="EMBL" id="MXV20431.1"/>
    </source>
</evidence>
<dbReference type="EMBL" id="WVHK01000045">
    <property type="protein sequence ID" value="MXV20431.1"/>
    <property type="molecule type" value="Genomic_DNA"/>
</dbReference>
<dbReference type="PANTHER" id="PTHR34039:SF1">
    <property type="entry name" value="UPF0102 PROTEIN YRAN"/>
    <property type="match status" value="1"/>
</dbReference>
<organism evidence="3 4">
    <name type="scientific">Deinococcus xianganensis</name>
    <dbReference type="NCBI Taxonomy" id="1507289"/>
    <lineage>
        <taxon>Bacteria</taxon>
        <taxon>Thermotogati</taxon>
        <taxon>Deinococcota</taxon>
        <taxon>Deinococci</taxon>
        <taxon>Deinococcales</taxon>
        <taxon>Deinococcaceae</taxon>
        <taxon>Deinococcus</taxon>
    </lineage>
</organism>